<proteinExistence type="predicted"/>
<dbReference type="Pfam" id="PF00535">
    <property type="entry name" value="Glycos_transf_2"/>
    <property type="match status" value="1"/>
</dbReference>
<evidence type="ECO:0000259" key="1">
    <source>
        <dbReference type="Pfam" id="PF00535"/>
    </source>
</evidence>
<dbReference type="AlphaFoldDB" id="X1TN25"/>
<organism evidence="2">
    <name type="scientific">marine sediment metagenome</name>
    <dbReference type="NCBI Taxonomy" id="412755"/>
    <lineage>
        <taxon>unclassified sequences</taxon>
        <taxon>metagenomes</taxon>
        <taxon>ecological metagenomes</taxon>
    </lineage>
</organism>
<dbReference type="EMBL" id="BARW01010866">
    <property type="protein sequence ID" value="GAI81439.1"/>
    <property type="molecule type" value="Genomic_DNA"/>
</dbReference>
<comment type="caution">
    <text evidence="2">The sequence shown here is derived from an EMBL/GenBank/DDBJ whole genome shotgun (WGS) entry which is preliminary data.</text>
</comment>
<dbReference type="InterPro" id="IPR029044">
    <property type="entry name" value="Nucleotide-diphossugar_trans"/>
</dbReference>
<dbReference type="PANTHER" id="PTHR43630">
    <property type="entry name" value="POLY-BETA-1,6-N-ACETYL-D-GLUCOSAMINE SYNTHASE"/>
    <property type="match status" value="1"/>
</dbReference>
<dbReference type="SUPFAM" id="SSF53448">
    <property type="entry name" value="Nucleotide-diphospho-sugar transferases"/>
    <property type="match status" value="1"/>
</dbReference>
<name>X1TN25_9ZZZZ</name>
<dbReference type="InterPro" id="IPR001173">
    <property type="entry name" value="Glyco_trans_2-like"/>
</dbReference>
<gene>
    <name evidence="2" type="ORF">S12H4_21197</name>
</gene>
<dbReference type="Gene3D" id="3.90.550.10">
    <property type="entry name" value="Spore Coat Polysaccharide Biosynthesis Protein SpsA, Chain A"/>
    <property type="match status" value="1"/>
</dbReference>
<reference evidence="2" key="1">
    <citation type="journal article" date="2014" name="Front. Microbiol.">
        <title>High frequency of phylogenetically diverse reductive dehalogenase-homologous genes in deep subseafloor sedimentary metagenomes.</title>
        <authorList>
            <person name="Kawai M."/>
            <person name="Futagami T."/>
            <person name="Toyoda A."/>
            <person name="Takaki Y."/>
            <person name="Nishi S."/>
            <person name="Hori S."/>
            <person name="Arai W."/>
            <person name="Tsubouchi T."/>
            <person name="Morono Y."/>
            <person name="Uchiyama I."/>
            <person name="Ito T."/>
            <person name="Fujiyama A."/>
            <person name="Inagaki F."/>
            <person name="Takami H."/>
        </authorList>
    </citation>
    <scope>NUCLEOTIDE SEQUENCE</scope>
    <source>
        <strain evidence="2">Expedition CK06-06</strain>
    </source>
</reference>
<feature type="non-terminal residue" evidence="2">
    <location>
        <position position="104"/>
    </location>
</feature>
<dbReference type="PANTHER" id="PTHR43630:SF2">
    <property type="entry name" value="GLYCOSYLTRANSFERASE"/>
    <property type="match status" value="1"/>
</dbReference>
<feature type="domain" description="Glycosyltransferase 2-like" evidence="1">
    <location>
        <begin position="7"/>
        <end position="103"/>
    </location>
</feature>
<evidence type="ECO:0000313" key="2">
    <source>
        <dbReference type="EMBL" id="GAI81439.1"/>
    </source>
</evidence>
<protein>
    <recommendedName>
        <fullName evidence="1">Glycosyltransferase 2-like domain-containing protein</fullName>
    </recommendedName>
</protein>
<accession>X1TN25</accession>
<sequence length="104" mass="11637">MKISSSMICWNEAQTIDLALKSLVNFADEIVIIDTGSFDGTQKIAQETMDSLNLSGQIKQARITKLVDARLKSFFLCDGDWVLMQDSNIVLSNALKQEMLKHIT</sequence>